<comment type="similarity">
    <text evidence="1">Belongs to the peptidase C14B family.</text>
</comment>
<dbReference type="InterPro" id="IPR050452">
    <property type="entry name" value="Metacaspase"/>
</dbReference>
<dbReference type="GO" id="GO:0006915">
    <property type="term" value="P:apoptotic process"/>
    <property type="evidence" value="ECO:0007669"/>
    <property type="project" value="UniProtKB-KW"/>
</dbReference>
<comment type="caution">
    <text evidence="6">The sequence shown here is derived from an EMBL/GenBank/DDBJ whole genome shotgun (WGS) entry which is preliminary data.</text>
</comment>
<evidence type="ECO:0000313" key="6">
    <source>
        <dbReference type="EMBL" id="KAK0486549.1"/>
    </source>
</evidence>
<evidence type="ECO:0000256" key="1">
    <source>
        <dbReference type="ARBA" id="ARBA00009005"/>
    </source>
</evidence>
<keyword evidence="7" id="KW-1185">Reference proteome</keyword>
<dbReference type="Gene3D" id="3.40.50.1460">
    <property type="match status" value="1"/>
</dbReference>
<dbReference type="GO" id="GO:0004197">
    <property type="term" value="F:cysteine-type endopeptidase activity"/>
    <property type="evidence" value="ECO:0007669"/>
    <property type="project" value="InterPro"/>
</dbReference>
<dbReference type="Pfam" id="PF00656">
    <property type="entry name" value="Peptidase_C14"/>
    <property type="match status" value="1"/>
</dbReference>
<dbReference type="EMBL" id="JAUEPR010000004">
    <property type="protein sequence ID" value="KAK0486549.1"/>
    <property type="molecule type" value="Genomic_DNA"/>
</dbReference>
<accession>A0AA39PLZ1</accession>
<dbReference type="InterPro" id="IPR029030">
    <property type="entry name" value="Caspase-like_dom_sf"/>
</dbReference>
<dbReference type="PANTHER" id="PTHR48104:SF30">
    <property type="entry name" value="METACASPASE-1"/>
    <property type="match status" value="1"/>
</dbReference>
<dbReference type="InterPro" id="IPR011600">
    <property type="entry name" value="Pept_C14_caspase"/>
</dbReference>
<dbReference type="AlphaFoldDB" id="A0AA39PLZ1"/>
<dbReference type="PANTHER" id="PTHR48104">
    <property type="entry name" value="METACASPASE-4"/>
    <property type="match status" value="1"/>
</dbReference>
<evidence type="ECO:0000256" key="3">
    <source>
        <dbReference type="ARBA" id="ARBA00022807"/>
    </source>
</evidence>
<protein>
    <recommendedName>
        <fullName evidence="5">Peptidase C14 caspase domain-containing protein</fullName>
    </recommendedName>
</protein>
<reference evidence="6" key="1">
    <citation type="submission" date="2023-06" db="EMBL/GenBank/DDBJ databases">
        <authorList>
            <consortium name="Lawrence Berkeley National Laboratory"/>
            <person name="Ahrendt S."/>
            <person name="Sahu N."/>
            <person name="Indic B."/>
            <person name="Wong-Bajracharya J."/>
            <person name="Merenyi Z."/>
            <person name="Ke H.-M."/>
            <person name="Monk M."/>
            <person name="Kocsube S."/>
            <person name="Drula E."/>
            <person name="Lipzen A."/>
            <person name="Balint B."/>
            <person name="Henrissat B."/>
            <person name="Andreopoulos B."/>
            <person name="Martin F.M."/>
            <person name="Harder C.B."/>
            <person name="Rigling D."/>
            <person name="Ford K.L."/>
            <person name="Foster G.D."/>
            <person name="Pangilinan J."/>
            <person name="Papanicolaou A."/>
            <person name="Barry K."/>
            <person name="LaButti K."/>
            <person name="Viragh M."/>
            <person name="Koriabine M."/>
            <person name="Yan M."/>
            <person name="Riley R."/>
            <person name="Champramary S."/>
            <person name="Plett K.L."/>
            <person name="Tsai I.J."/>
            <person name="Slot J."/>
            <person name="Sipos G."/>
            <person name="Plett J."/>
            <person name="Nagy L.G."/>
            <person name="Grigoriev I.V."/>
        </authorList>
    </citation>
    <scope>NUCLEOTIDE SEQUENCE</scope>
    <source>
        <strain evidence="6">ICMP 16352</strain>
    </source>
</reference>
<feature type="compositionally biased region" description="Low complexity" evidence="4">
    <location>
        <begin position="8"/>
        <end position="20"/>
    </location>
</feature>
<dbReference type="SUPFAM" id="SSF52129">
    <property type="entry name" value="Caspase-like"/>
    <property type="match status" value="1"/>
</dbReference>
<evidence type="ECO:0000256" key="4">
    <source>
        <dbReference type="SAM" id="MobiDB-lite"/>
    </source>
</evidence>
<evidence type="ECO:0000256" key="2">
    <source>
        <dbReference type="ARBA" id="ARBA00022703"/>
    </source>
</evidence>
<dbReference type="Proteomes" id="UP001175227">
    <property type="component" value="Unassembled WGS sequence"/>
</dbReference>
<keyword evidence="3" id="KW-0378">Hydrolase</keyword>
<gene>
    <name evidence="6" type="ORF">IW261DRAFT_1456027</name>
</gene>
<keyword evidence="3" id="KW-0645">Protease</keyword>
<proteinExistence type="inferred from homology"/>
<keyword evidence="2" id="KW-0053">Apoptosis</keyword>
<keyword evidence="3" id="KW-0788">Thiol protease</keyword>
<feature type="domain" description="Peptidase C14 caspase" evidence="5">
    <location>
        <begin position="47"/>
        <end position="294"/>
    </location>
</feature>
<evidence type="ECO:0000259" key="5">
    <source>
        <dbReference type="Pfam" id="PF00656"/>
    </source>
</evidence>
<dbReference type="GO" id="GO:0006508">
    <property type="term" value="P:proteolysis"/>
    <property type="evidence" value="ECO:0007669"/>
    <property type="project" value="InterPro"/>
</dbReference>
<feature type="region of interest" description="Disordered" evidence="4">
    <location>
        <begin position="1"/>
        <end position="38"/>
    </location>
</feature>
<name>A0AA39PLZ1_9AGAR</name>
<organism evidence="6 7">
    <name type="scientific">Armillaria novae-zelandiae</name>
    <dbReference type="NCBI Taxonomy" id="153914"/>
    <lineage>
        <taxon>Eukaryota</taxon>
        <taxon>Fungi</taxon>
        <taxon>Dikarya</taxon>
        <taxon>Basidiomycota</taxon>
        <taxon>Agaricomycotina</taxon>
        <taxon>Agaricomycetes</taxon>
        <taxon>Agaricomycetidae</taxon>
        <taxon>Agaricales</taxon>
        <taxon>Marasmiineae</taxon>
        <taxon>Physalacriaceae</taxon>
        <taxon>Armillaria</taxon>
    </lineage>
</organism>
<sequence length="696" mass="76356">MPFRDQPAEPSSPSSSTPESMQENGNKPELCTPPQLNTIGRPPPSLFALVVGIDKYISNEIRNLSGAVADTDAVNDFLQGVLRIPKDQIKSLRNEEATRLTIEAAIKDLGKNPAIKKDDPIFIFFAGHGAEVNAPSGWPSANGKIQMLIPHDFITSGSDDSKQGQGVLDMKLAYLLADLAAKKSDNITVILDCCHSSSGTRTDDDDPTFAVRGIDLPQTYTLSQDLLHDIEHARVSIIAKGSENAGLLSHVLLSACKHGQEAGERDGRGVFTSALLELLLEKGVDKLTYKEVITSLPDMHGQDPQCEGVHQSRCLFNSKVASPQREFYRICASSDTPGQYLLEAGEAHGITKNAEFAVFSDKSMKSPLGTVVVANTTDFTSSCNFFSTRGDETPFPLASPGYALQTRVGEEQDVRLFVGKNERLLGTFQRIADEMRSDKGGKRGIRLVQRREDAPDLVISAAGDDFHFEIMDELCRGHGLTRMPFKVRMDDSGTIHRVLQSSADFYWYLRHSSKAGLLAANTLECMKLKETGAYTKDFEDIWMPDPKGHNLNNGDVIMIDVDEEAVYGFKITNTASISLYVSMFYFDVSDLSISPYYQPGSAKKNVDVCLPPGESLAIGYGASGTVPHMYTLRKGQNVDVGFLKLFFSMEYVDFSGIVQESPFPGIRGVRQSTPESKFLWDSMRVAVVQKRGLEGA</sequence>
<evidence type="ECO:0000313" key="7">
    <source>
        <dbReference type="Proteomes" id="UP001175227"/>
    </source>
</evidence>
<dbReference type="GO" id="GO:0005737">
    <property type="term" value="C:cytoplasm"/>
    <property type="evidence" value="ECO:0007669"/>
    <property type="project" value="TreeGrafter"/>
</dbReference>